<dbReference type="GO" id="GO:0015937">
    <property type="term" value="P:coenzyme A biosynthetic process"/>
    <property type="evidence" value="ECO:0007669"/>
    <property type="project" value="UniProtKB-UniRule"/>
</dbReference>
<keyword evidence="7 9" id="KW-0173">Coenzyme A biosynthesis</keyword>
<evidence type="ECO:0000313" key="12">
    <source>
        <dbReference type="Proteomes" id="UP000671913"/>
    </source>
</evidence>
<evidence type="ECO:0000256" key="7">
    <source>
        <dbReference type="ARBA" id="ARBA00022993"/>
    </source>
</evidence>
<dbReference type="Pfam" id="PF01467">
    <property type="entry name" value="CTP_transf_like"/>
    <property type="match status" value="1"/>
</dbReference>
<dbReference type="HAMAP" id="MF_00151">
    <property type="entry name" value="PPAT_bact"/>
    <property type="match status" value="1"/>
</dbReference>
<evidence type="ECO:0000256" key="2">
    <source>
        <dbReference type="ARBA" id="ARBA00022679"/>
    </source>
</evidence>
<dbReference type="SUPFAM" id="SSF52374">
    <property type="entry name" value="Nucleotidylyl transferase"/>
    <property type="match status" value="1"/>
</dbReference>
<keyword evidence="5 9" id="KW-0067">ATP-binding</keyword>
<gene>
    <name evidence="9 11" type="primary">coaD</name>
    <name evidence="11" type="ORF">ACETAC_07000</name>
</gene>
<dbReference type="GO" id="GO:0004595">
    <property type="term" value="F:pantetheine-phosphate adenylyltransferase activity"/>
    <property type="evidence" value="ECO:0007669"/>
    <property type="project" value="UniProtKB-UniRule"/>
</dbReference>
<evidence type="ECO:0000256" key="9">
    <source>
        <dbReference type="HAMAP-Rule" id="MF_00151"/>
    </source>
</evidence>
<keyword evidence="2 9" id="KW-0808">Transferase</keyword>
<dbReference type="RefSeq" id="WP_284679335.1">
    <property type="nucleotide sequence ID" value="NZ_CP060096.1"/>
</dbReference>
<dbReference type="InterPro" id="IPR001980">
    <property type="entry name" value="PPAT"/>
</dbReference>
<keyword evidence="1 9" id="KW-0963">Cytoplasm</keyword>
<feature type="binding site" evidence="9">
    <location>
        <position position="87"/>
    </location>
    <ligand>
        <name>substrate</name>
    </ligand>
</feature>
<dbReference type="EMBL" id="CP060096">
    <property type="protein sequence ID" value="QSZ26657.1"/>
    <property type="molecule type" value="Genomic_DNA"/>
</dbReference>
<dbReference type="NCBIfam" id="TIGR01510">
    <property type="entry name" value="coaD_prev_kdtB"/>
    <property type="match status" value="1"/>
</dbReference>
<keyword evidence="3 9" id="KW-0548">Nucleotidyltransferase</keyword>
<evidence type="ECO:0000256" key="4">
    <source>
        <dbReference type="ARBA" id="ARBA00022741"/>
    </source>
</evidence>
<dbReference type="InterPro" id="IPR004821">
    <property type="entry name" value="Cyt_trans-like"/>
</dbReference>
<accession>A0A975AUF7</accession>
<dbReference type="Proteomes" id="UP000671913">
    <property type="component" value="Chromosome"/>
</dbReference>
<dbReference type="GO" id="GO:0005524">
    <property type="term" value="F:ATP binding"/>
    <property type="evidence" value="ECO:0007669"/>
    <property type="project" value="UniProtKB-KW"/>
</dbReference>
<dbReference type="PRINTS" id="PR01020">
    <property type="entry name" value="LPSBIOSNTHSS"/>
</dbReference>
<feature type="binding site" evidence="9">
    <location>
        <position position="73"/>
    </location>
    <ligand>
        <name>substrate</name>
    </ligand>
</feature>
<reference evidence="11" key="1">
    <citation type="submission" date="2020-08" db="EMBL/GenBank/DDBJ databases">
        <title>Genomic insights into the carbon and energy metabolism of the first obligate autotrophic acetogenic bacterium Aceticella autotrophica gen. nov., sp. nov.</title>
        <authorList>
            <person name="Toshchakov S.V."/>
            <person name="Elcheninov A.G."/>
            <person name="Kublanov I.V."/>
            <person name="Frolov E.N."/>
            <person name="Lebedinsky A.V."/>
        </authorList>
    </citation>
    <scope>NUCLEOTIDE SEQUENCE</scope>
    <source>
        <strain evidence="11">3443-3Ac</strain>
    </source>
</reference>
<dbReference type="NCBIfam" id="TIGR00125">
    <property type="entry name" value="cyt_tran_rel"/>
    <property type="match status" value="1"/>
</dbReference>
<feature type="binding site" evidence="9">
    <location>
        <position position="98"/>
    </location>
    <ligand>
        <name>ATP</name>
        <dbReference type="ChEBI" id="CHEBI:30616"/>
    </ligand>
</feature>
<dbReference type="PANTHER" id="PTHR21342">
    <property type="entry name" value="PHOSPHOPANTETHEINE ADENYLYLTRANSFERASE"/>
    <property type="match status" value="1"/>
</dbReference>
<dbReference type="AlphaFoldDB" id="A0A975AUF7"/>
<evidence type="ECO:0000313" key="11">
    <source>
        <dbReference type="EMBL" id="QSZ26657.1"/>
    </source>
</evidence>
<comment type="catalytic activity">
    <reaction evidence="8 9">
        <text>(R)-4'-phosphopantetheine + ATP + H(+) = 3'-dephospho-CoA + diphosphate</text>
        <dbReference type="Rhea" id="RHEA:19801"/>
        <dbReference type="ChEBI" id="CHEBI:15378"/>
        <dbReference type="ChEBI" id="CHEBI:30616"/>
        <dbReference type="ChEBI" id="CHEBI:33019"/>
        <dbReference type="ChEBI" id="CHEBI:57328"/>
        <dbReference type="ChEBI" id="CHEBI:61723"/>
        <dbReference type="EC" id="2.7.7.3"/>
    </reaction>
</comment>
<feature type="site" description="Transition state stabilizer" evidence="9">
    <location>
        <position position="17"/>
    </location>
</feature>
<name>A0A975AUF7_9THEO</name>
<comment type="subcellular location">
    <subcellularLocation>
        <location evidence="9">Cytoplasm</location>
    </subcellularLocation>
</comment>
<comment type="subunit">
    <text evidence="9">Homohexamer.</text>
</comment>
<comment type="similarity">
    <text evidence="9">Belongs to the bacterial CoaD family.</text>
</comment>
<evidence type="ECO:0000256" key="8">
    <source>
        <dbReference type="ARBA" id="ARBA00029346"/>
    </source>
</evidence>
<dbReference type="CDD" id="cd02163">
    <property type="entry name" value="PPAT"/>
    <property type="match status" value="1"/>
</dbReference>
<dbReference type="EC" id="2.7.7.3" evidence="9"/>
<feature type="binding site" evidence="9">
    <location>
        <begin position="9"/>
        <end position="10"/>
    </location>
    <ligand>
        <name>ATP</name>
        <dbReference type="ChEBI" id="CHEBI:30616"/>
    </ligand>
</feature>
<feature type="binding site" evidence="9">
    <location>
        <position position="17"/>
    </location>
    <ligand>
        <name>ATP</name>
        <dbReference type="ChEBI" id="CHEBI:30616"/>
    </ligand>
</feature>
<keyword evidence="4 9" id="KW-0547">Nucleotide-binding</keyword>
<sequence length="158" mass="17889">MKIAVYPGSFDPVTNGHLDIIKRASKVFDELIVAVLINPSKNAMFSVDERVELLKIVTSDIENVKIDCFTGLLIDYLDKVNSKIIVKGLRMISDFEYEFQMALINKKLNPDIETLFFMTSNKYGYLSSSIVKEVAKFGGCLSDLVPDIVIKRIFEKLK</sequence>
<keyword evidence="6 9" id="KW-0460">Magnesium</keyword>
<protein>
    <recommendedName>
        <fullName evidence="9">Phosphopantetheine adenylyltransferase</fullName>
        <ecNumber evidence="9">2.7.7.3</ecNumber>
    </recommendedName>
    <alternativeName>
        <fullName evidence="9">Dephospho-CoA pyrophosphorylase</fullName>
    </alternativeName>
    <alternativeName>
        <fullName evidence="9">Pantetheine-phosphate adenylyltransferase</fullName>
        <shortName evidence="9">PPAT</shortName>
    </alternativeName>
</protein>
<organism evidence="11 12">
    <name type="scientific">Aceticella autotrophica</name>
    <dbReference type="NCBI Taxonomy" id="2755338"/>
    <lineage>
        <taxon>Bacteria</taxon>
        <taxon>Bacillati</taxon>
        <taxon>Bacillota</taxon>
        <taxon>Clostridia</taxon>
        <taxon>Thermoanaerobacterales</taxon>
        <taxon>Thermoanaerobacteraceae</taxon>
        <taxon>Aceticella</taxon>
    </lineage>
</organism>
<proteinExistence type="inferred from homology"/>
<comment type="function">
    <text evidence="9">Reversibly transfers an adenylyl group from ATP to 4'-phosphopantetheine, yielding dephospho-CoA (dPCoA) and pyrophosphate.</text>
</comment>
<comment type="cofactor">
    <cofactor evidence="9">
        <name>Mg(2+)</name>
        <dbReference type="ChEBI" id="CHEBI:18420"/>
    </cofactor>
</comment>
<dbReference type="GO" id="GO:0005737">
    <property type="term" value="C:cytoplasm"/>
    <property type="evidence" value="ECO:0007669"/>
    <property type="project" value="UniProtKB-SubCell"/>
</dbReference>
<evidence type="ECO:0000256" key="3">
    <source>
        <dbReference type="ARBA" id="ARBA00022695"/>
    </source>
</evidence>
<dbReference type="InterPro" id="IPR014729">
    <property type="entry name" value="Rossmann-like_a/b/a_fold"/>
</dbReference>
<evidence type="ECO:0000256" key="5">
    <source>
        <dbReference type="ARBA" id="ARBA00022840"/>
    </source>
</evidence>
<feature type="binding site" evidence="9">
    <location>
        <position position="41"/>
    </location>
    <ligand>
        <name>substrate</name>
    </ligand>
</feature>
<feature type="domain" description="Cytidyltransferase-like" evidence="10">
    <location>
        <begin position="5"/>
        <end position="133"/>
    </location>
</feature>
<keyword evidence="12" id="KW-1185">Reference proteome</keyword>
<feature type="binding site" evidence="9">
    <location>
        <position position="9"/>
    </location>
    <ligand>
        <name>substrate</name>
    </ligand>
</feature>
<dbReference type="Gene3D" id="3.40.50.620">
    <property type="entry name" value="HUPs"/>
    <property type="match status" value="1"/>
</dbReference>
<dbReference type="PANTHER" id="PTHR21342:SF1">
    <property type="entry name" value="PHOSPHOPANTETHEINE ADENYLYLTRANSFERASE"/>
    <property type="match status" value="1"/>
</dbReference>
<evidence type="ECO:0000259" key="10">
    <source>
        <dbReference type="Pfam" id="PF01467"/>
    </source>
</evidence>
<feature type="binding site" evidence="9">
    <location>
        <begin position="88"/>
        <end position="90"/>
    </location>
    <ligand>
        <name>ATP</name>
        <dbReference type="ChEBI" id="CHEBI:30616"/>
    </ligand>
</feature>
<dbReference type="KEGG" id="aaut:ACETAC_07000"/>
<evidence type="ECO:0000256" key="1">
    <source>
        <dbReference type="ARBA" id="ARBA00022490"/>
    </source>
</evidence>
<evidence type="ECO:0000256" key="6">
    <source>
        <dbReference type="ARBA" id="ARBA00022842"/>
    </source>
</evidence>
<feature type="binding site" evidence="9">
    <location>
        <begin position="123"/>
        <end position="129"/>
    </location>
    <ligand>
        <name>ATP</name>
        <dbReference type="ChEBI" id="CHEBI:30616"/>
    </ligand>
</feature>
<comment type="pathway">
    <text evidence="9">Cofactor biosynthesis; coenzyme A biosynthesis; CoA from (R)-pantothenate: step 4/5.</text>
</comment>